<evidence type="ECO:0000313" key="2">
    <source>
        <dbReference type="EMBL" id="SMF43490.1"/>
    </source>
</evidence>
<evidence type="ECO:0008006" key="4">
    <source>
        <dbReference type="Google" id="ProtNLM"/>
    </source>
</evidence>
<reference evidence="2 3" key="1">
    <citation type="submission" date="2017-04" db="EMBL/GenBank/DDBJ databases">
        <authorList>
            <person name="Afonso C.L."/>
            <person name="Miller P.J."/>
            <person name="Scott M.A."/>
            <person name="Spackman E."/>
            <person name="Goraichik I."/>
            <person name="Dimitrov K.M."/>
            <person name="Suarez D.L."/>
            <person name="Swayne D.E."/>
        </authorList>
    </citation>
    <scope>NUCLEOTIDE SEQUENCE [LARGE SCALE GENOMIC DNA]</scope>
    <source>
        <strain evidence="2 3">USBA 355</strain>
    </source>
</reference>
<feature type="region of interest" description="Disordered" evidence="1">
    <location>
        <begin position="140"/>
        <end position="170"/>
    </location>
</feature>
<dbReference type="RefSeq" id="WP_085124028.1">
    <property type="nucleotide sequence ID" value="NZ_FWZX01000015.1"/>
</dbReference>
<organism evidence="2 3">
    <name type="scientific">Tistlia consotensis USBA 355</name>
    <dbReference type="NCBI Taxonomy" id="560819"/>
    <lineage>
        <taxon>Bacteria</taxon>
        <taxon>Pseudomonadati</taxon>
        <taxon>Pseudomonadota</taxon>
        <taxon>Alphaproteobacteria</taxon>
        <taxon>Rhodospirillales</taxon>
        <taxon>Rhodovibrionaceae</taxon>
        <taxon>Tistlia</taxon>
    </lineage>
</organism>
<accession>A0A1Y6C3B1</accession>
<gene>
    <name evidence="2" type="ORF">SAMN05428998_11565</name>
</gene>
<dbReference type="SUPFAM" id="SSF74653">
    <property type="entry name" value="TolA/TonB C-terminal domain"/>
    <property type="match status" value="1"/>
</dbReference>
<dbReference type="AlphaFoldDB" id="A0A1Y6C3B1"/>
<feature type="region of interest" description="Disordered" evidence="1">
    <location>
        <begin position="65"/>
        <end position="128"/>
    </location>
</feature>
<protein>
    <recommendedName>
        <fullName evidence="4">Cell division and transport-associated protein TolA</fullName>
    </recommendedName>
</protein>
<dbReference type="Gene3D" id="3.30.1150.10">
    <property type="match status" value="1"/>
</dbReference>
<evidence type="ECO:0000313" key="3">
    <source>
        <dbReference type="Proteomes" id="UP000192917"/>
    </source>
</evidence>
<dbReference type="STRING" id="560819.SAMN05428998_11565"/>
<name>A0A1Y6C3B1_9PROT</name>
<dbReference type="EMBL" id="FWZX01000015">
    <property type="protein sequence ID" value="SMF43490.1"/>
    <property type="molecule type" value="Genomic_DNA"/>
</dbReference>
<feature type="compositionally biased region" description="Polar residues" evidence="1">
    <location>
        <begin position="156"/>
        <end position="167"/>
    </location>
</feature>
<evidence type="ECO:0000256" key="1">
    <source>
        <dbReference type="SAM" id="MobiDB-lite"/>
    </source>
</evidence>
<sequence length="272" mass="28899">MLLHLVVGLLALFGPPLLAGSPAPPRLVTVDLVRLGEVTAAPPAPLPAPLPQVRAPELAEPVPATAVPVTELPQGRVSGRPIRARPAPDLSTVAEADSRAALPRAEPQARAEPRPAARTQHRTSTAEDLSAKLRRLAKLHQPAPPRPAQPSRQQGEGASNATASSAQPARDATYAVKDLIRAQVERRWNLKSAPASGSGWVVSIRILLAPDGSVREASVVETLRYRSDPAYRDFALSARNAVLLSSPLALPDGAYDVARDLVVEFDARQVLR</sequence>
<dbReference type="Proteomes" id="UP000192917">
    <property type="component" value="Unassembled WGS sequence"/>
</dbReference>
<proteinExistence type="predicted"/>
<keyword evidence="3" id="KW-1185">Reference proteome</keyword>